<dbReference type="Proteomes" id="UP001607302">
    <property type="component" value="Unassembled WGS sequence"/>
</dbReference>
<dbReference type="AlphaFoldDB" id="A0ABD2C133"/>
<comment type="caution">
    <text evidence="1">The sequence shown here is derived from an EMBL/GenBank/DDBJ whole genome shotgun (WGS) entry which is preliminary data.</text>
</comment>
<sequence>MLISLITQFERWMLFGNALKKQRLGHEAKKRLYAEEAPTILWLKRATIDDESFFQRILICSFDNGS</sequence>
<accession>A0ABD2C133</accession>
<name>A0ABD2C133_VESSQ</name>
<organism evidence="1 2">
    <name type="scientific">Vespula squamosa</name>
    <name type="common">Southern yellow jacket</name>
    <name type="synonym">Wasp</name>
    <dbReference type="NCBI Taxonomy" id="30214"/>
    <lineage>
        <taxon>Eukaryota</taxon>
        <taxon>Metazoa</taxon>
        <taxon>Ecdysozoa</taxon>
        <taxon>Arthropoda</taxon>
        <taxon>Hexapoda</taxon>
        <taxon>Insecta</taxon>
        <taxon>Pterygota</taxon>
        <taxon>Neoptera</taxon>
        <taxon>Endopterygota</taxon>
        <taxon>Hymenoptera</taxon>
        <taxon>Apocrita</taxon>
        <taxon>Aculeata</taxon>
        <taxon>Vespoidea</taxon>
        <taxon>Vespidae</taxon>
        <taxon>Vespinae</taxon>
        <taxon>Vespula</taxon>
    </lineage>
</organism>
<proteinExistence type="predicted"/>
<evidence type="ECO:0000313" key="2">
    <source>
        <dbReference type="Proteomes" id="UP001607302"/>
    </source>
</evidence>
<gene>
    <name evidence="1" type="ORF">V1478_001314</name>
</gene>
<dbReference type="EMBL" id="JAUDFV010000025">
    <property type="protein sequence ID" value="KAL2738748.1"/>
    <property type="molecule type" value="Genomic_DNA"/>
</dbReference>
<evidence type="ECO:0000313" key="1">
    <source>
        <dbReference type="EMBL" id="KAL2738748.1"/>
    </source>
</evidence>
<protein>
    <submittedName>
        <fullName evidence="1">Uncharacterized protein</fullName>
    </submittedName>
</protein>
<keyword evidence="2" id="KW-1185">Reference proteome</keyword>
<reference evidence="1 2" key="1">
    <citation type="journal article" date="2024" name="Ann. Entomol. Soc. Am.">
        <title>Genomic analyses of the southern and eastern yellowjacket wasps (Hymenoptera: Vespidae) reveal evolutionary signatures of social life.</title>
        <authorList>
            <person name="Catto M.A."/>
            <person name="Caine P.B."/>
            <person name="Orr S.E."/>
            <person name="Hunt B.G."/>
            <person name="Goodisman M.A.D."/>
        </authorList>
    </citation>
    <scope>NUCLEOTIDE SEQUENCE [LARGE SCALE GENOMIC DNA]</scope>
    <source>
        <strain evidence="1">233</strain>
        <tissue evidence="1">Head and thorax</tissue>
    </source>
</reference>